<sequence>MPKALRLWASTLQMFSATTIRICFRQTAFVKPTRSLSSLACTRSLIHDVHTSRRFSQYQFRLSFLSRRHFFRSSPQLSENSPPPLPPKPDGTKKKIQDTIRENIYTLPNFLTVSRILACPVLGWSIVHDDFTLAISLLVYAGLTDLVDGFLARRFKMQSVLGTVLDPAADKTLMTTLTITLAMKGLLPVPLAVIILGRDVLLILSALWIRYTSLPPPKTFSRYWDFSTPSAEVRPTYISKVNTALQLLLMGTTTISPILPFDITLGLQTLQWIVGATTIWSGASYLFTKDAVRIISSSTKKSPKP</sequence>
<evidence type="ECO:0000256" key="1">
    <source>
        <dbReference type="ARBA" id="ARBA00004141"/>
    </source>
</evidence>
<keyword evidence="3 10" id="KW-0808">Transferase</keyword>
<reference evidence="13" key="1">
    <citation type="submission" date="2024-04" db="EMBL/GenBank/DDBJ databases">
        <authorList>
            <person name="Shaw F."/>
            <person name="Minotto A."/>
        </authorList>
    </citation>
    <scope>NUCLEOTIDE SEQUENCE [LARGE SCALE GENOMIC DNA]</scope>
</reference>
<evidence type="ECO:0000256" key="2">
    <source>
        <dbReference type="ARBA" id="ARBA00022516"/>
    </source>
</evidence>
<dbReference type="Proteomes" id="UP001497453">
    <property type="component" value="Chromosome 8"/>
</dbReference>
<keyword evidence="9" id="KW-1208">Phospholipid metabolism</keyword>
<name>A0ABP1E2Z4_9APHY</name>
<evidence type="ECO:0000256" key="4">
    <source>
        <dbReference type="ARBA" id="ARBA00022692"/>
    </source>
</evidence>
<keyword evidence="5" id="KW-1133">Transmembrane helix</keyword>
<keyword evidence="8" id="KW-0594">Phospholipid biosynthesis</keyword>
<evidence type="ECO:0000256" key="10">
    <source>
        <dbReference type="RuleBase" id="RU003750"/>
    </source>
</evidence>
<evidence type="ECO:0000256" key="5">
    <source>
        <dbReference type="ARBA" id="ARBA00022989"/>
    </source>
</evidence>
<keyword evidence="6" id="KW-0443">Lipid metabolism</keyword>
<keyword evidence="2" id="KW-0444">Lipid biosynthesis</keyword>
<comment type="similarity">
    <text evidence="10">Belongs to the CDP-alcohol phosphatidyltransferase class-I family.</text>
</comment>
<dbReference type="InterPro" id="IPR048254">
    <property type="entry name" value="CDP_ALCOHOL_P_TRANSF_CS"/>
</dbReference>
<evidence type="ECO:0000256" key="3">
    <source>
        <dbReference type="ARBA" id="ARBA00022679"/>
    </source>
</evidence>
<dbReference type="PROSITE" id="PS00379">
    <property type="entry name" value="CDP_ALCOHOL_P_TRANSF"/>
    <property type="match status" value="1"/>
</dbReference>
<keyword evidence="13" id="KW-1185">Reference proteome</keyword>
<evidence type="ECO:0000256" key="9">
    <source>
        <dbReference type="ARBA" id="ARBA00023264"/>
    </source>
</evidence>
<comment type="subcellular location">
    <subcellularLocation>
        <location evidence="1">Membrane</location>
        <topology evidence="1">Multi-pass membrane protein</topology>
    </subcellularLocation>
</comment>
<gene>
    <name evidence="12" type="ORF">GFSPODELE1_LOCUS9724</name>
</gene>
<dbReference type="InterPro" id="IPR043130">
    <property type="entry name" value="CDP-OH_PTrfase_TM_dom"/>
</dbReference>
<evidence type="ECO:0008006" key="14">
    <source>
        <dbReference type="Google" id="ProtNLM"/>
    </source>
</evidence>
<protein>
    <recommendedName>
        <fullName evidence="14">Cardiolipin synthase</fullName>
    </recommendedName>
</protein>
<evidence type="ECO:0000313" key="13">
    <source>
        <dbReference type="Proteomes" id="UP001497453"/>
    </source>
</evidence>
<organism evidence="12 13">
    <name type="scientific">Somion occarium</name>
    <dbReference type="NCBI Taxonomy" id="3059160"/>
    <lineage>
        <taxon>Eukaryota</taxon>
        <taxon>Fungi</taxon>
        <taxon>Dikarya</taxon>
        <taxon>Basidiomycota</taxon>
        <taxon>Agaricomycotina</taxon>
        <taxon>Agaricomycetes</taxon>
        <taxon>Polyporales</taxon>
        <taxon>Cerrenaceae</taxon>
        <taxon>Somion</taxon>
    </lineage>
</organism>
<evidence type="ECO:0000256" key="11">
    <source>
        <dbReference type="SAM" id="MobiDB-lite"/>
    </source>
</evidence>
<evidence type="ECO:0000313" key="12">
    <source>
        <dbReference type="EMBL" id="CAL1714330.1"/>
    </source>
</evidence>
<dbReference type="PANTHER" id="PTHR14269">
    <property type="entry name" value="CDP-DIACYLGLYCEROL--GLYCEROL-3-PHOSPHATE 3-PHOSPHATIDYLTRANSFERASE-RELATED"/>
    <property type="match status" value="1"/>
</dbReference>
<dbReference type="InterPro" id="IPR000462">
    <property type="entry name" value="CDP-OH_P_trans"/>
</dbReference>
<proteinExistence type="inferred from homology"/>
<keyword evidence="7" id="KW-0472">Membrane</keyword>
<evidence type="ECO:0000256" key="6">
    <source>
        <dbReference type="ARBA" id="ARBA00023098"/>
    </source>
</evidence>
<dbReference type="EMBL" id="OZ037951">
    <property type="protein sequence ID" value="CAL1714330.1"/>
    <property type="molecule type" value="Genomic_DNA"/>
</dbReference>
<evidence type="ECO:0000256" key="8">
    <source>
        <dbReference type="ARBA" id="ARBA00023209"/>
    </source>
</evidence>
<accession>A0ABP1E2Z4</accession>
<dbReference type="PANTHER" id="PTHR14269:SF60">
    <property type="entry name" value="CARDIOLIPIN SYNTHASE (CMP-FORMING)"/>
    <property type="match status" value="1"/>
</dbReference>
<feature type="region of interest" description="Disordered" evidence="11">
    <location>
        <begin position="74"/>
        <end position="94"/>
    </location>
</feature>
<evidence type="ECO:0000256" key="7">
    <source>
        <dbReference type="ARBA" id="ARBA00023136"/>
    </source>
</evidence>
<dbReference type="InterPro" id="IPR050324">
    <property type="entry name" value="CDP-alcohol_PTase-I"/>
</dbReference>
<keyword evidence="4" id="KW-0812">Transmembrane</keyword>
<dbReference type="Pfam" id="PF01066">
    <property type="entry name" value="CDP-OH_P_transf"/>
    <property type="match status" value="1"/>
</dbReference>
<dbReference type="Gene3D" id="1.20.120.1760">
    <property type="match status" value="1"/>
</dbReference>